<dbReference type="PROSITE" id="PS51462">
    <property type="entry name" value="NUDIX"/>
    <property type="match status" value="1"/>
</dbReference>
<dbReference type="PATRIC" id="fig|857291.3.peg.1396"/>
<dbReference type="STRING" id="857291.HMPREF9138_01394"/>
<keyword evidence="1" id="KW-0378">Hydrolase</keyword>
<dbReference type="GO" id="GO:0006754">
    <property type="term" value="P:ATP biosynthetic process"/>
    <property type="evidence" value="ECO:0007669"/>
    <property type="project" value="TreeGrafter"/>
</dbReference>
<dbReference type="CDD" id="cd02883">
    <property type="entry name" value="NUDIX_Hydrolase"/>
    <property type="match status" value="1"/>
</dbReference>
<dbReference type="GeneID" id="66732277"/>
<protein>
    <recommendedName>
        <fullName evidence="2">Nudix hydrolase domain-containing protein</fullName>
    </recommendedName>
</protein>
<evidence type="ECO:0000313" key="4">
    <source>
        <dbReference type="Proteomes" id="UP000004597"/>
    </source>
</evidence>
<evidence type="ECO:0000313" key="3">
    <source>
        <dbReference type="EMBL" id="EHG16232.1"/>
    </source>
</evidence>
<organism evidence="3 4">
    <name type="scientific">Prevotella histicola F0411</name>
    <dbReference type="NCBI Taxonomy" id="857291"/>
    <lineage>
        <taxon>Bacteria</taxon>
        <taxon>Pseudomonadati</taxon>
        <taxon>Bacteroidota</taxon>
        <taxon>Bacteroidia</taxon>
        <taxon>Bacteroidales</taxon>
        <taxon>Prevotellaceae</taxon>
        <taxon>Prevotella</taxon>
    </lineage>
</organism>
<dbReference type="InterPro" id="IPR000086">
    <property type="entry name" value="NUDIX_hydrolase_dom"/>
</dbReference>
<evidence type="ECO:0000256" key="1">
    <source>
        <dbReference type="ARBA" id="ARBA00022801"/>
    </source>
</evidence>
<feature type="domain" description="Nudix hydrolase" evidence="2">
    <location>
        <begin position="1"/>
        <end position="133"/>
    </location>
</feature>
<comment type="caution">
    <text evidence="3">The sequence shown here is derived from an EMBL/GenBank/DDBJ whole genome shotgun (WGS) entry which is preliminary data.</text>
</comment>
<dbReference type="GO" id="GO:0006167">
    <property type="term" value="P:AMP biosynthetic process"/>
    <property type="evidence" value="ECO:0007669"/>
    <property type="project" value="TreeGrafter"/>
</dbReference>
<accession>G6AGH3</accession>
<dbReference type="Pfam" id="PF00293">
    <property type="entry name" value="NUDIX"/>
    <property type="match status" value="1"/>
</dbReference>
<dbReference type="RefSeq" id="WP_008823305.1">
    <property type="nucleotide sequence ID" value="NZ_JH376763.1"/>
</dbReference>
<reference evidence="3 4" key="1">
    <citation type="submission" date="2011-10" db="EMBL/GenBank/DDBJ databases">
        <title>The Genome Sequence of Prevotella histicola F0411.</title>
        <authorList>
            <consortium name="The Broad Institute Genome Sequencing Platform"/>
            <person name="Earl A."/>
            <person name="Ward D."/>
            <person name="Feldgarden M."/>
            <person name="Gevers D."/>
            <person name="Izard J."/>
            <person name="Ganesan A."/>
            <person name="Blanton J.M."/>
            <person name="Baranova O.V."/>
            <person name="Tanner A.C."/>
            <person name="Mathney J.M.J."/>
            <person name="Dewhirst F.E."/>
            <person name="Young S.K."/>
            <person name="Zeng Q."/>
            <person name="Gargeya S."/>
            <person name="Fitzgerald M."/>
            <person name="Haas B."/>
            <person name="Abouelleil A."/>
            <person name="Alvarado L."/>
            <person name="Arachchi H.M."/>
            <person name="Berlin A."/>
            <person name="Brown A."/>
            <person name="Chapman S.B."/>
            <person name="Chen Z."/>
            <person name="Dunbar C."/>
            <person name="Freedman E."/>
            <person name="Gearin G."/>
            <person name="Gellesch M."/>
            <person name="Goldberg J."/>
            <person name="Griggs A."/>
            <person name="Gujja S."/>
            <person name="Heiman D."/>
            <person name="Howarth C."/>
            <person name="Larson L."/>
            <person name="Lui A."/>
            <person name="MacDonald P.J.P."/>
            <person name="Montmayeur A."/>
            <person name="Murphy C."/>
            <person name="Neiman D."/>
            <person name="Pearson M."/>
            <person name="Priest M."/>
            <person name="Roberts A."/>
            <person name="Saif S."/>
            <person name="Shea T."/>
            <person name="Shenoy N."/>
            <person name="Sisk P."/>
            <person name="Stolte C."/>
            <person name="Sykes S."/>
            <person name="Wortman J."/>
            <person name="Nusbaum C."/>
            <person name="Birren B."/>
        </authorList>
    </citation>
    <scope>NUCLEOTIDE SEQUENCE [LARGE SCALE GENOMIC DNA]</scope>
    <source>
        <strain evidence="3 4">F0411</strain>
    </source>
</reference>
<dbReference type="AlphaFoldDB" id="G6AGH3"/>
<dbReference type="PROSITE" id="PS00893">
    <property type="entry name" value="NUDIX_BOX"/>
    <property type="match status" value="1"/>
</dbReference>
<dbReference type="EMBL" id="AFXP01000010">
    <property type="protein sequence ID" value="EHG16232.1"/>
    <property type="molecule type" value="Genomic_DNA"/>
</dbReference>
<sequence>MRHISAGLVIIYQEKILLVRQAGDKDGRHLSIPKGLIKPEETPLQAAIRETFEETGIWVSPNDINSKPFLMNIETKMFQRRIIYFIARIEKHMDVIPVDHEEIKWAGFLNYAEAERSLQLSQQSVLLHLNAHRLPTRVLEWLCLNGYLTKEEHHEADLFIYNYTTKCKKDRIWDEITFWCRGLITDRNNNIKYRPIKKFFEKKQMYKFFVPKATDNFQLFEKKDGALGILYWIGGLPYIATRGSFNSLQAINGTRILYTKHSGEIHKLKDTYTYFFEIVYPKDRHVVDYGNTEDLFLIGAYDNIGQREILLEEITDICFPKVRQISHSNNWNELQEVDKENEEGYVAYFNDGTRIKIKFPGYKKKYELLYG</sequence>
<dbReference type="InterPro" id="IPR015797">
    <property type="entry name" value="NUDIX_hydrolase-like_dom_sf"/>
</dbReference>
<dbReference type="HOGENOM" id="CLU_745684_0_0_10"/>
<gene>
    <name evidence="3" type="ORF">HMPREF9138_01394</name>
</gene>
<proteinExistence type="predicted"/>
<dbReference type="Gene3D" id="3.90.79.10">
    <property type="entry name" value="Nucleoside Triphosphate Pyrophosphohydrolase"/>
    <property type="match status" value="1"/>
</dbReference>
<dbReference type="InterPro" id="IPR020084">
    <property type="entry name" value="NUDIX_hydrolase_CS"/>
</dbReference>
<dbReference type="PANTHER" id="PTHR21340">
    <property type="entry name" value="DIADENOSINE 5,5-P1,P4-TETRAPHOSPHATE PYROPHOSPHOHYDROLASE MUTT"/>
    <property type="match status" value="1"/>
</dbReference>
<dbReference type="Proteomes" id="UP000004597">
    <property type="component" value="Unassembled WGS sequence"/>
</dbReference>
<dbReference type="InterPro" id="IPR051325">
    <property type="entry name" value="Nudix_hydrolase_domain"/>
</dbReference>
<dbReference type="GO" id="GO:0004081">
    <property type="term" value="F:bis(5'-nucleosyl)-tetraphosphatase (asymmetrical) activity"/>
    <property type="evidence" value="ECO:0007669"/>
    <property type="project" value="TreeGrafter"/>
</dbReference>
<evidence type="ECO:0000259" key="2">
    <source>
        <dbReference type="PROSITE" id="PS51462"/>
    </source>
</evidence>
<keyword evidence="4" id="KW-1185">Reference proteome</keyword>
<name>G6AGH3_9BACT</name>
<dbReference type="SUPFAM" id="SSF55811">
    <property type="entry name" value="Nudix"/>
    <property type="match status" value="1"/>
</dbReference>
<dbReference type="PANTHER" id="PTHR21340:SF0">
    <property type="entry name" value="BIS(5'-NUCLEOSYL)-TETRAPHOSPHATASE [ASYMMETRICAL]"/>
    <property type="match status" value="1"/>
</dbReference>